<evidence type="ECO:0000313" key="3">
    <source>
        <dbReference type="EMBL" id="BBH50362.1"/>
    </source>
</evidence>
<dbReference type="RefSeq" id="WP_172596377.1">
    <property type="nucleotide sequence ID" value="NZ_AP019367.1"/>
</dbReference>
<feature type="domain" description="SGNH hydrolase-type esterase" evidence="2">
    <location>
        <begin position="230"/>
        <end position="396"/>
    </location>
</feature>
<feature type="region of interest" description="Disordered" evidence="1">
    <location>
        <begin position="432"/>
        <end position="474"/>
    </location>
</feature>
<dbReference type="GeneID" id="88849083"/>
<evidence type="ECO:0000259" key="2">
    <source>
        <dbReference type="Pfam" id="PF13472"/>
    </source>
</evidence>
<dbReference type="Proteomes" id="UP000273154">
    <property type="component" value="Chromosome"/>
</dbReference>
<dbReference type="Pfam" id="PF13472">
    <property type="entry name" value="Lipase_GDSL_2"/>
    <property type="match status" value="1"/>
</dbReference>
<gene>
    <name evidence="3" type="ORF">Pcatena_09490</name>
</gene>
<proteinExistence type="predicted"/>
<sequence>MGAGTGETERDGGPVVGAPGAAGAAAEPSCCAYARELVHGAIELEELPYGWVRPWRFSAAQRRALASCLAWYPGIYRQMAACTAGVRLEFETDASEVFIEVRTDREPRATRNVLAGMKPQVGEAASAHDGFSFDVDGRHRDGVVQLGPVAGSYAAAVGAAGSGGQWAAGITLELGELKARGNLVALPGFGQSHRVCVWLPALRGCELGRVAGNGTFVRPVGDCAAGTLLVLGDSVAQGFTTGDPALAWPSVVARELGLSLVNQSVGAQVFQESAVGALPGGVAAPVLVIVALGANYRYGRCNERVVAREIAAHLERVDELWPNVPLVVLRPHVGSREPVAGSCFERVPALIDEAVARVRRRRMPASAPAVLSLATPWLDDRLISDEDGHPTAAGDAVIARFLLGELPKLECRCLAETGRYGRCGACGHGTGERTADGHGAGGKRGAGGTHAAAPKSVAEHARGAKAPAAPSVDDTPIGQTISMFSLLDE</sequence>
<dbReference type="InterPro" id="IPR036514">
    <property type="entry name" value="SGNH_hydro_sf"/>
</dbReference>
<dbReference type="KEGG" id="pcat:Pcatena_09490"/>
<evidence type="ECO:0000256" key="1">
    <source>
        <dbReference type="SAM" id="MobiDB-lite"/>
    </source>
</evidence>
<feature type="region of interest" description="Disordered" evidence="1">
    <location>
        <begin position="1"/>
        <end position="20"/>
    </location>
</feature>
<reference evidence="4" key="1">
    <citation type="submission" date="2018-11" db="EMBL/GenBank/DDBJ databases">
        <title>Comparative genomics of Parolsenella catena and Libanicoccus massiliensis: Reclassification of Libanicoccus massiliensis as Parolsenella massiliensis comb. nov.</title>
        <authorList>
            <person name="Sakamoto M."/>
            <person name="Ikeyama N."/>
            <person name="Murakami T."/>
            <person name="Mori H."/>
            <person name="Yuki M."/>
            <person name="Ohkuma M."/>
        </authorList>
    </citation>
    <scope>NUCLEOTIDE SEQUENCE [LARGE SCALE GENOMIC DNA]</scope>
    <source>
        <strain evidence="4">JCM 31932</strain>
    </source>
</reference>
<evidence type="ECO:0000313" key="4">
    <source>
        <dbReference type="Proteomes" id="UP000273154"/>
    </source>
</evidence>
<protein>
    <recommendedName>
        <fullName evidence="2">SGNH hydrolase-type esterase domain-containing protein</fullName>
    </recommendedName>
</protein>
<organism evidence="3 4">
    <name type="scientific">Parolsenella catena</name>
    <dbReference type="NCBI Taxonomy" id="2003188"/>
    <lineage>
        <taxon>Bacteria</taxon>
        <taxon>Bacillati</taxon>
        <taxon>Actinomycetota</taxon>
        <taxon>Coriobacteriia</taxon>
        <taxon>Coriobacteriales</taxon>
        <taxon>Atopobiaceae</taxon>
        <taxon>Parolsenella</taxon>
    </lineage>
</organism>
<dbReference type="SUPFAM" id="SSF52266">
    <property type="entry name" value="SGNH hydrolase"/>
    <property type="match status" value="1"/>
</dbReference>
<keyword evidence="4" id="KW-1185">Reference proteome</keyword>
<dbReference type="Gene3D" id="3.40.50.1110">
    <property type="entry name" value="SGNH hydrolase"/>
    <property type="match status" value="1"/>
</dbReference>
<name>A0A3G9K5Y6_9ACTN</name>
<accession>A0A3G9K5Y6</accession>
<dbReference type="Gene3D" id="2.60.120.260">
    <property type="entry name" value="Galactose-binding domain-like"/>
    <property type="match status" value="1"/>
</dbReference>
<dbReference type="InterPro" id="IPR013830">
    <property type="entry name" value="SGNH_hydro"/>
</dbReference>
<dbReference type="EMBL" id="AP019367">
    <property type="protein sequence ID" value="BBH50362.1"/>
    <property type="molecule type" value="Genomic_DNA"/>
</dbReference>
<dbReference type="AlphaFoldDB" id="A0A3G9K5Y6"/>
<feature type="compositionally biased region" description="Gly residues" evidence="1">
    <location>
        <begin position="438"/>
        <end position="448"/>
    </location>
</feature>
<dbReference type="CDD" id="cd00229">
    <property type="entry name" value="SGNH_hydrolase"/>
    <property type="match status" value="1"/>
</dbReference>